<proteinExistence type="predicted"/>
<evidence type="ECO:0000256" key="3">
    <source>
        <dbReference type="ARBA" id="ARBA00022723"/>
    </source>
</evidence>
<evidence type="ECO:0000313" key="9">
    <source>
        <dbReference type="EMBL" id="PCI97229.1"/>
    </source>
</evidence>
<dbReference type="PIRSF" id="PIRSF000027">
    <property type="entry name" value="Cytc_c_prime"/>
    <property type="match status" value="1"/>
</dbReference>
<dbReference type="Gene3D" id="1.20.120.10">
    <property type="entry name" value="Cytochrome c/b562"/>
    <property type="match status" value="1"/>
</dbReference>
<accession>A0A2A4YRT9</accession>
<protein>
    <recommendedName>
        <fullName evidence="10">Cytochrome C</fullName>
    </recommendedName>
</protein>
<dbReference type="InterPro" id="IPR002321">
    <property type="entry name" value="Cyt_c_II"/>
</dbReference>
<keyword evidence="4" id="KW-0249">Electron transport</keyword>
<dbReference type="GO" id="GO:0005506">
    <property type="term" value="F:iron ion binding"/>
    <property type="evidence" value="ECO:0007669"/>
    <property type="project" value="InterPro"/>
</dbReference>
<dbReference type="InterPro" id="IPR010980">
    <property type="entry name" value="Cyt_c/b562"/>
</dbReference>
<dbReference type="Pfam" id="PF01322">
    <property type="entry name" value="Cytochrom_C_2"/>
    <property type="match status" value="1"/>
</dbReference>
<comment type="PTM">
    <text evidence="7">Binds 1 heme group per subunit.</text>
</comment>
<evidence type="ECO:0000256" key="7">
    <source>
        <dbReference type="PIRSR" id="PIRSR000027-2"/>
    </source>
</evidence>
<dbReference type="GO" id="GO:0009055">
    <property type="term" value="F:electron transfer activity"/>
    <property type="evidence" value="ECO:0007669"/>
    <property type="project" value="InterPro"/>
</dbReference>
<feature type="binding site" description="covalent" evidence="7">
    <location>
        <position position="126"/>
    </location>
    <ligand>
        <name>heme c</name>
        <dbReference type="ChEBI" id="CHEBI:61717"/>
    </ligand>
</feature>
<name>A0A2A4YRT9_9PROT</name>
<dbReference type="SUPFAM" id="SSF47175">
    <property type="entry name" value="Cytochromes"/>
    <property type="match status" value="1"/>
</dbReference>
<reference evidence="9" key="2">
    <citation type="journal article" date="2018" name="ISME J.">
        <title>A dynamic microbial community with high functional redundancy inhabits the cold, oxic subseafloor aquifer.</title>
        <authorList>
            <person name="Tully B.J."/>
            <person name="Wheat C.G."/>
            <person name="Glazer B.T."/>
            <person name="Huber J.A."/>
        </authorList>
    </citation>
    <scope>NUCLEOTIDE SEQUENCE</scope>
    <source>
        <strain evidence="9">NORP83</strain>
    </source>
</reference>
<keyword evidence="3 6" id="KW-0479">Metal-binding</keyword>
<dbReference type="GO" id="GO:0020037">
    <property type="term" value="F:heme binding"/>
    <property type="evidence" value="ECO:0007669"/>
    <property type="project" value="InterPro"/>
</dbReference>
<dbReference type="GO" id="GO:0042597">
    <property type="term" value="C:periplasmic space"/>
    <property type="evidence" value="ECO:0007669"/>
    <property type="project" value="InterPro"/>
</dbReference>
<evidence type="ECO:0000256" key="5">
    <source>
        <dbReference type="ARBA" id="ARBA00023004"/>
    </source>
</evidence>
<sequence>MKNLLAATLVAFFSLSIIAHADDLSDRKQLMKSINGYLKILNAQKSDFNADTVAKQAGNVLAALKKAQSLFTEKGTGETRALDTVWSDASGFSKALTNSIAAATNLASIDQESAYGAAFGKLGQSCGGCHRNYRARR</sequence>
<feature type="chain" id="PRO_5013082501" description="Cytochrome C" evidence="8">
    <location>
        <begin position="22"/>
        <end position="137"/>
    </location>
</feature>
<comment type="caution">
    <text evidence="9">The sequence shown here is derived from an EMBL/GenBank/DDBJ whole genome shotgun (WGS) entry which is preliminary data.</text>
</comment>
<feature type="signal peptide" evidence="8">
    <location>
        <begin position="1"/>
        <end position="21"/>
    </location>
</feature>
<feature type="binding site" description="axial binding residue" evidence="6">
    <location>
        <position position="130"/>
    </location>
    <ligand>
        <name>heme c</name>
        <dbReference type="ChEBI" id="CHEBI:61717"/>
    </ligand>
    <ligandPart>
        <name>Fe</name>
        <dbReference type="ChEBI" id="CHEBI:18248"/>
    </ligandPart>
</feature>
<organism evidence="9">
    <name type="scientific">OCS116 cluster bacterium</name>
    <dbReference type="NCBI Taxonomy" id="2030921"/>
    <lineage>
        <taxon>Bacteria</taxon>
        <taxon>Pseudomonadati</taxon>
        <taxon>Pseudomonadota</taxon>
        <taxon>Alphaproteobacteria</taxon>
        <taxon>OCS116 cluster</taxon>
    </lineage>
</organism>
<dbReference type="GO" id="GO:0022900">
    <property type="term" value="P:electron transport chain"/>
    <property type="evidence" value="ECO:0007669"/>
    <property type="project" value="InterPro"/>
</dbReference>
<evidence type="ECO:0008006" key="10">
    <source>
        <dbReference type="Google" id="ProtNLM"/>
    </source>
</evidence>
<dbReference type="PROSITE" id="PS51009">
    <property type="entry name" value="CYTCII"/>
    <property type="match status" value="1"/>
</dbReference>
<evidence type="ECO:0000256" key="4">
    <source>
        <dbReference type="ARBA" id="ARBA00022982"/>
    </source>
</evidence>
<evidence type="ECO:0000256" key="2">
    <source>
        <dbReference type="ARBA" id="ARBA00022617"/>
    </source>
</evidence>
<keyword evidence="1" id="KW-0813">Transport</keyword>
<evidence type="ECO:0000256" key="6">
    <source>
        <dbReference type="PIRSR" id="PIRSR000027-1"/>
    </source>
</evidence>
<feature type="binding site" description="covalent" evidence="7">
    <location>
        <position position="129"/>
    </location>
    <ligand>
        <name>heme c</name>
        <dbReference type="ChEBI" id="CHEBI:61717"/>
    </ligand>
</feature>
<dbReference type="EMBL" id="NVUS01000032">
    <property type="protein sequence ID" value="PCI97229.1"/>
    <property type="molecule type" value="Genomic_DNA"/>
</dbReference>
<keyword evidence="5 6" id="KW-0408">Iron</keyword>
<dbReference type="InterPro" id="IPR012127">
    <property type="entry name" value="Cyt_c_prime"/>
</dbReference>
<keyword evidence="8" id="KW-0732">Signal</keyword>
<dbReference type="AlphaFoldDB" id="A0A2A4YRT9"/>
<keyword evidence="2 7" id="KW-0349">Heme</keyword>
<evidence type="ECO:0000256" key="8">
    <source>
        <dbReference type="SAM" id="SignalP"/>
    </source>
</evidence>
<gene>
    <name evidence="9" type="ORF">COB13_16175</name>
</gene>
<reference key="1">
    <citation type="submission" date="2017-08" db="EMBL/GenBank/DDBJ databases">
        <title>A dynamic microbial community with high functional redundancy inhabits the cold, oxic subseafloor aquifer.</title>
        <authorList>
            <person name="Tully B.J."/>
            <person name="Wheat C.G."/>
            <person name="Glazer B.T."/>
            <person name="Huber J.A."/>
        </authorList>
    </citation>
    <scope>NUCLEOTIDE SEQUENCE [LARGE SCALE GENOMIC DNA]</scope>
</reference>
<evidence type="ECO:0000256" key="1">
    <source>
        <dbReference type="ARBA" id="ARBA00022448"/>
    </source>
</evidence>